<dbReference type="AlphaFoldDB" id="A0A926KS34"/>
<dbReference type="EMBL" id="JACVVD010000004">
    <property type="protein sequence ID" value="MBD0381248.1"/>
    <property type="molecule type" value="Genomic_DNA"/>
</dbReference>
<name>A0A926KS34_9BACL</name>
<keyword evidence="2" id="KW-1185">Reference proteome</keyword>
<evidence type="ECO:0000313" key="2">
    <source>
        <dbReference type="Proteomes" id="UP000650466"/>
    </source>
</evidence>
<protein>
    <submittedName>
        <fullName evidence="1">Uncharacterized protein</fullName>
    </submittedName>
</protein>
<evidence type="ECO:0000313" key="1">
    <source>
        <dbReference type="EMBL" id="MBD0381248.1"/>
    </source>
</evidence>
<proteinExistence type="predicted"/>
<reference evidence="1" key="1">
    <citation type="submission" date="2020-09" db="EMBL/GenBank/DDBJ databases">
        <title>Draft Genome Sequence of Paenibacillus sp. WST5.</title>
        <authorList>
            <person name="Bao Z."/>
        </authorList>
    </citation>
    <scope>NUCLEOTIDE SEQUENCE</scope>
    <source>
        <strain evidence="1">WST5</strain>
    </source>
</reference>
<dbReference type="RefSeq" id="WP_188175040.1">
    <property type="nucleotide sequence ID" value="NZ_JACVVD010000004.1"/>
</dbReference>
<comment type="caution">
    <text evidence="1">The sequence shown here is derived from an EMBL/GenBank/DDBJ whole genome shotgun (WGS) entry which is preliminary data.</text>
</comment>
<organism evidence="1 2">
    <name type="scientific">Paenibacillus sedimenti</name>
    <dbReference type="NCBI Taxonomy" id="2770274"/>
    <lineage>
        <taxon>Bacteria</taxon>
        <taxon>Bacillati</taxon>
        <taxon>Bacillota</taxon>
        <taxon>Bacilli</taxon>
        <taxon>Bacillales</taxon>
        <taxon>Paenibacillaceae</taxon>
        <taxon>Paenibacillus</taxon>
    </lineage>
</organism>
<sequence length="62" mass="7139">MSYMLQVVAAMRDEALKTKITKKQLTNQFNEIISSCDQHTLAYIHCYLMTLKIFMPDGGEKP</sequence>
<gene>
    <name evidence="1" type="ORF">ICC18_14075</name>
</gene>
<dbReference type="Proteomes" id="UP000650466">
    <property type="component" value="Unassembled WGS sequence"/>
</dbReference>
<accession>A0A926KS34</accession>